<gene>
    <name evidence="1" type="ORF">FXN63_11670</name>
</gene>
<dbReference type="KEGG" id="pacr:FXN63_11670"/>
<sequence length="116" mass="12734">MPQDPSPSLPSPAPIDPIIERLDRHGRLLEEMVRLHTENAALTADLTVHLTASRRLGYALIASHPDPRALANEFHHQMDLVADDIAPARLDAYREVMQGINVAIMEAVNRGATGQT</sequence>
<dbReference type="EMBL" id="CP043046">
    <property type="protein sequence ID" value="QEI06414.1"/>
    <property type="molecule type" value="Genomic_DNA"/>
</dbReference>
<keyword evidence="2" id="KW-1185">Reference proteome</keyword>
<protein>
    <submittedName>
        <fullName evidence="1">Uncharacterized protein</fullName>
    </submittedName>
</protein>
<reference evidence="1 2" key="1">
    <citation type="submission" date="2019-08" db="EMBL/GenBank/DDBJ databases">
        <title>Amphibian skin-associated Pigmentiphaga: genome sequence and occurrence across geography and hosts.</title>
        <authorList>
            <person name="Bletz M.C."/>
            <person name="Bunk B."/>
            <person name="Sproeer C."/>
            <person name="Biwer P."/>
            <person name="Reiter S."/>
            <person name="Rabemananjara F.C.E."/>
            <person name="Schulz S."/>
            <person name="Overmann J."/>
            <person name="Vences M."/>
        </authorList>
    </citation>
    <scope>NUCLEOTIDE SEQUENCE [LARGE SCALE GENOMIC DNA]</scope>
    <source>
        <strain evidence="1 2">Mada1488</strain>
    </source>
</reference>
<proteinExistence type="predicted"/>
<dbReference type="Proteomes" id="UP000325161">
    <property type="component" value="Chromosome"/>
</dbReference>
<dbReference type="RefSeq" id="WP_148814996.1">
    <property type="nucleotide sequence ID" value="NZ_CP043046.1"/>
</dbReference>
<organism evidence="1 2">
    <name type="scientific">Pigmentiphaga aceris</name>
    <dbReference type="NCBI Taxonomy" id="1940612"/>
    <lineage>
        <taxon>Bacteria</taxon>
        <taxon>Pseudomonadati</taxon>
        <taxon>Pseudomonadota</taxon>
        <taxon>Betaproteobacteria</taxon>
        <taxon>Burkholderiales</taxon>
        <taxon>Alcaligenaceae</taxon>
        <taxon>Pigmentiphaga</taxon>
    </lineage>
</organism>
<name>A0A5C0AXW9_9BURK</name>
<dbReference type="AlphaFoldDB" id="A0A5C0AXW9"/>
<evidence type="ECO:0000313" key="1">
    <source>
        <dbReference type="EMBL" id="QEI06414.1"/>
    </source>
</evidence>
<accession>A0A5C0AXW9</accession>
<evidence type="ECO:0000313" key="2">
    <source>
        <dbReference type="Proteomes" id="UP000325161"/>
    </source>
</evidence>